<dbReference type="Gene3D" id="1.10.1200.10">
    <property type="entry name" value="ACP-like"/>
    <property type="match status" value="1"/>
</dbReference>
<dbReference type="PROSITE" id="PS52019">
    <property type="entry name" value="PKS_MFAS_DH"/>
    <property type="match status" value="1"/>
</dbReference>
<dbReference type="GeneID" id="14869452"/>
<dbReference type="InterPro" id="IPR013154">
    <property type="entry name" value="ADH-like_N"/>
</dbReference>
<dbReference type="InterPro" id="IPR001227">
    <property type="entry name" value="Ac_transferase_dom_sf"/>
</dbReference>
<dbReference type="Gene3D" id="3.40.50.720">
    <property type="entry name" value="NAD(P)-binding Rossmann-like Domain"/>
    <property type="match status" value="2"/>
</dbReference>
<dbReference type="SMART" id="SM00829">
    <property type="entry name" value="PKS_ER"/>
    <property type="match status" value="1"/>
</dbReference>
<dbReference type="CDD" id="cd05195">
    <property type="entry name" value="enoyl_red"/>
    <property type="match status" value="1"/>
</dbReference>
<dbReference type="CDD" id="cd00833">
    <property type="entry name" value="PKS"/>
    <property type="match status" value="1"/>
</dbReference>
<dbReference type="PANTHER" id="PTHR45681:SF6">
    <property type="entry name" value="POLYKETIDE SYNTHASE 37"/>
    <property type="match status" value="1"/>
</dbReference>
<dbReference type="InterPro" id="IPR013968">
    <property type="entry name" value="PKS_KR"/>
</dbReference>
<dbReference type="Pfam" id="PF08240">
    <property type="entry name" value="ADH_N"/>
    <property type="match status" value="1"/>
</dbReference>
<dbReference type="SUPFAM" id="SSF52151">
    <property type="entry name" value="FabD/lysophospholipase-like"/>
    <property type="match status" value="1"/>
</dbReference>
<dbReference type="Pfam" id="PF23297">
    <property type="entry name" value="ACP_SdgA_C"/>
    <property type="match status" value="1"/>
</dbReference>
<dbReference type="PANTHER" id="PTHR45681">
    <property type="entry name" value="POLYKETIDE SYNTHASE 44-RELATED"/>
    <property type="match status" value="1"/>
</dbReference>
<name>F4Q2U8_CACFS</name>
<feature type="active site" description="Proton donor; for dehydratase activity" evidence="5">
    <location>
        <position position="1117"/>
    </location>
</feature>
<dbReference type="PROSITE" id="PS50075">
    <property type="entry name" value="CARRIER"/>
    <property type="match status" value="1"/>
</dbReference>
<dbReference type="InterPro" id="IPR050444">
    <property type="entry name" value="Polyketide_Synthase"/>
</dbReference>
<dbReference type="InterPro" id="IPR049900">
    <property type="entry name" value="PKS_mFAS_DH"/>
</dbReference>
<dbReference type="Gene3D" id="3.10.129.110">
    <property type="entry name" value="Polyketide synthase dehydratase"/>
    <property type="match status" value="1"/>
</dbReference>
<dbReference type="InterPro" id="IPR036291">
    <property type="entry name" value="NAD(P)-bd_dom_sf"/>
</dbReference>
<dbReference type="SMART" id="SM00825">
    <property type="entry name" value="PKS_KS"/>
    <property type="match status" value="1"/>
</dbReference>
<dbReference type="PROSITE" id="PS00606">
    <property type="entry name" value="KS3_1"/>
    <property type="match status" value="1"/>
</dbReference>
<reference evidence="10" key="1">
    <citation type="journal article" date="2011" name="Genome Res.">
        <title>Phylogeny-wide analysis of social amoeba genomes highlights ancient origins for complex intercellular communication.</title>
        <authorList>
            <person name="Heidel A.J."/>
            <person name="Lawal H.M."/>
            <person name="Felder M."/>
            <person name="Schilde C."/>
            <person name="Helps N.R."/>
            <person name="Tunggal B."/>
            <person name="Rivero F."/>
            <person name="John U."/>
            <person name="Schleicher M."/>
            <person name="Eichinger L."/>
            <person name="Platzer M."/>
            <person name="Noegel A.A."/>
            <person name="Schaap P."/>
            <person name="Gloeckner G."/>
        </authorList>
    </citation>
    <scope>NUCLEOTIDE SEQUENCE [LARGE SCALE GENOMIC DNA]</scope>
    <source>
        <strain evidence="10">SH3</strain>
    </source>
</reference>
<dbReference type="InterPro" id="IPR009081">
    <property type="entry name" value="PP-bd_ACP"/>
</dbReference>
<dbReference type="Pfam" id="PF14765">
    <property type="entry name" value="PS-DH"/>
    <property type="match status" value="1"/>
</dbReference>
<dbReference type="KEGG" id="dfa:DFA_07702"/>
<dbReference type="InterPro" id="IPR018201">
    <property type="entry name" value="Ketoacyl_synth_AS"/>
</dbReference>
<accession>F4Q2U8</accession>
<proteinExistence type="predicted"/>
<dbReference type="Pfam" id="PF16197">
    <property type="entry name" value="KAsynt_C_assoc"/>
    <property type="match status" value="1"/>
</dbReference>
<dbReference type="InterPro" id="IPR042104">
    <property type="entry name" value="PKS_dehydratase_sf"/>
</dbReference>
<evidence type="ECO:0000256" key="1">
    <source>
        <dbReference type="ARBA" id="ARBA00001957"/>
    </source>
</evidence>
<dbReference type="InterPro" id="IPR011032">
    <property type="entry name" value="GroES-like_sf"/>
</dbReference>
<dbReference type="GO" id="GO:0004315">
    <property type="term" value="F:3-oxoacyl-[acyl-carrier-protein] synthase activity"/>
    <property type="evidence" value="ECO:0007669"/>
    <property type="project" value="InterPro"/>
</dbReference>
<dbReference type="InterPro" id="IPR014030">
    <property type="entry name" value="Ketoacyl_synth_N"/>
</dbReference>
<dbReference type="InterPro" id="IPR016036">
    <property type="entry name" value="Malonyl_transacylase_ACP-bd"/>
</dbReference>
<keyword evidence="3" id="KW-0597">Phosphoprotein</keyword>
<keyword evidence="2" id="KW-0596">Phosphopantetheine</keyword>
<evidence type="ECO:0000256" key="2">
    <source>
        <dbReference type="ARBA" id="ARBA00022450"/>
    </source>
</evidence>
<dbReference type="Gene3D" id="3.40.366.10">
    <property type="entry name" value="Malonyl-Coenzyme A Acyl Carrier Protein, domain 2"/>
    <property type="match status" value="1"/>
</dbReference>
<dbReference type="SUPFAM" id="SSF47336">
    <property type="entry name" value="ACP-like"/>
    <property type="match status" value="1"/>
</dbReference>
<dbReference type="InterPro" id="IPR016035">
    <property type="entry name" value="Acyl_Trfase/lysoPLipase"/>
</dbReference>
<evidence type="ECO:0000256" key="5">
    <source>
        <dbReference type="PROSITE-ProRule" id="PRU01363"/>
    </source>
</evidence>
<dbReference type="SUPFAM" id="SSF50129">
    <property type="entry name" value="GroES-like"/>
    <property type="match status" value="1"/>
</dbReference>
<dbReference type="Pfam" id="PF02801">
    <property type="entry name" value="Ketoacyl-synt_C"/>
    <property type="match status" value="1"/>
</dbReference>
<evidence type="ECO:0000259" key="7">
    <source>
        <dbReference type="PROSITE" id="PS52004"/>
    </source>
</evidence>
<dbReference type="InterPro" id="IPR014031">
    <property type="entry name" value="Ketoacyl_synth_C"/>
</dbReference>
<evidence type="ECO:0000256" key="4">
    <source>
        <dbReference type="ARBA" id="ARBA00022679"/>
    </source>
</evidence>
<dbReference type="GO" id="GO:0016491">
    <property type="term" value="F:oxidoreductase activity"/>
    <property type="evidence" value="ECO:0007669"/>
    <property type="project" value="InterPro"/>
</dbReference>
<dbReference type="SMART" id="SM00827">
    <property type="entry name" value="PKS_AT"/>
    <property type="match status" value="1"/>
</dbReference>
<dbReference type="OrthoDB" id="329835at2759"/>
<evidence type="ECO:0000313" key="9">
    <source>
        <dbReference type="EMBL" id="EGG16724.1"/>
    </source>
</evidence>
<dbReference type="SUPFAM" id="SSF55048">
    <property type="entry name" value="Probable ACP-binding domain of malonyl-CoA ACP transacylase"/>
    <property type="match status" value="1"/>
</dbReference>
<protein>
    <submittedName>
        <fullName evidence="9">Polyketide synthase</fullName>
    </submittedName>
</protein>
<keyword evidence="10" id="KW-1185">Reference proteome</keyword>
<feature type="domain" description="Carrier" evidence="6">
    <location>
        <begin position="2162"/>
        <end position="2239"/>
    </location>
</feature>
<feature type="domain" description="Ketosynthase family 3 (KS3)" evidence="7">
    <location>
        <begin position="11"/>
        <end position="432"/>
    </location>
</feature>
<dbReference type="InterPro" id="IPR014043">
    <property type="entry name" value="Acyl_transferase_dom"/>
</dbReference>
<dbReference type="FunFam" id="3.40.366.10:FF:000002">
    <property type="entry name" value="Probable polyketide synthase 2"/>
    <property type="match status" value="1"/>
</dbReference>
<dbReference type="EMBL" id="GL883021">
    <property type="protein sequence ID" value="EGG16724.1"/>
    <property type="molecule type" value="Genomic_DNA"/>
</dbReference>
<dbReference type="SMART" id="SM00822">
    <property type="entry name" value="PKS_KR"/>
    <property type="match status" value="1"/>
</dbReference>
<evidence type="ECO:0000259" key="8">
    <source>
        <dbReference type="PROSITE" id="PS52019"/>
    </source>
</evidence>
<comment type="cofactor">
    <cofactor evidence="1">
        <name>pantetheine 4'-phosphate</name>
        <dbReference type="ChEBI" id="CHEBI:47942"/>
    </cofactor>
</comment>
<dbReference type="InterPro" id="IPR036736">
    <property type="entry name" value="ACP-like_sf"/>
</dbReference>
<dbReference type="InterPro" id="IPR049551">
    <property type="entry name" value="PKS_DH_C"/>
</dbReference>
<feature type="region of interest" description="N-terminal hotdog fold" evidence="5">
    <location>
        <begin position="915"/>
        <end position="1037"/>
    </location>
</feature>
<feature type="domain" description="PKS/mFAS DH" evidence="8">
    <location>
        <begin position="915"/>
        <end position="1207"/>
    </location>
</feature>
<dbReference type="GO" id="GO:0006633">
    <property type="term" value="P:fatty acid biosynthetic process"/>
    <property type="evidence" value="ECO:0007669"/>
    <property type="project" value="InterPro"/>
</dbReference>
<dbReference type="InterPro" id="IPR020841">
    <property type="entry name" value="PKS_Beta-ketoAc_synthase_dom"/>
</dbReference>
<keyword evidence="4" id="KW-0808">Transferase</keyword>
<dbReference type="Pfam" id="PF00698">
    <property type="entry name" value="Acyl_transf_1"/>
    <property type="match status" value="1"/>
</dbReference>
<evidence type="ECO:0000259" key="6">
    <source>
        <dbReference type="PROSITE" id="PS50075"/>
    </source>
</evidence>
<sequence>MIDTQTIPLKDQGIAIVGIGCRLPGGSRTPQQFYEQLLGGLDGISKMTDDRWSRSYVDQGYIATDRAGFLDMKEWTHFDNHFFGMLGKEAASIDPQVRLYLSVLWEALEDSHIDPASIRGSNTSVFLGQMFDANHHMLAQDLATMIPQVKSMRSDSSIKASYCYDFRGQSLSIDTACSSSLIAVLQGIDTILKGESDLSICGGVNAFIEPKSSIQFTGMNMIGKAGKCATFDESADGYVRGEGVGVVVLKRLSKAIEDNDNIYCVIKGGSSNVDGNWEKNSPTAPSSAAQHANTLNALNKTGLSPSDIYYVECHGTGTPTGDPLEIESISRVFAGSHSQCNPLRIGSVKSNIGHIESTAGVASLIKCAMMLKNRMLIKNINFNKLNPKINLLNGEIKIVLENEAFPDDGRIIRMGINSFGLTGSNAHIILQEYIAPDNNIVDMDTKQSHQTPPVPGYLIPFSSNSQKSIDSYINMIKSNVESYRNKMTFEDFVRYQSQSKTNHPTCKKVIIAKDWESFSSESTLTFDKQQSYVSSMAQLNSTPKTSIVMVFCGQGAQWSGMGDRLYQQCPIFRKSVDTVDRLLSHHYQYSIIDRLRKSNDKEIHHPILAQPATFIIQVALVQLYHHFGITPSIVVGHSFGDITAAWCSGILSLEEAVRIVYLRSVAQNETIGSGRMLAVSLSYDKFKERFQQSSSQYDSIELACYNSAESIVLAGNEDQLKLIDQQLKNDNIFSAFLGTPCAFHSSSQIETKEFIFKTLNNIEYQSYKPTMPYFSTTTSQRIIISSQLDAQYIYDNLRQPVLFQQTINNIVDFTKNDGNQYIYLEIAPHSTLSFYLKSLLPQGSNIQSPLNKKKDEIESIQSCLSQLYFGGVGVDFSNQLPLENNSEWKNRTRYLPRYQWDTEYLLEEQEAYRKIRLGGLSTTLLGHCDSESLNSYQTSTPHTSQILSHKVKGKYLFPGAGYIENIINAFPNKDIHIHHLQFIAPFFLKEGAPCQLKSTFSQSSSIEYQATFQYYDDKLGKWIKSAVGRLSINNPINPTNDYSSVDKLRQQTFNIATMNTTEVYQKLTKLGLMYGETFRRTKQISFSEDGKILSEIECKPRNHFEESNTVLNASVLDCLVHSSIVTFRGEHQKCEVVFDRVKDFHIYSNNIPKHPCHSLFMATKHKLANPQRGNEFNQSMDIIDRDGNTVIKCGEMVCTSLTKVLKDHHAKDPAKHIKQAIWQPKNAPSTTIASPLAEIIGYFEAFLKSGSASHRIIRIIDFGFNYRLTIDLVDKMYSLLDSNPNTIIDFITHDDTLSIYLQKDNLLIKSYPEINKSRSLTDQGFLSTSFDLILSTLEYITENNQMFDNLLFITPSPSLSSSSIATRLIQQSSMGSVAKKISFFSNDDIMDECKYQSLIESISYDSIDGCNKVGIIYLESLEEMNSSNLELKSMQLIRLHQIIRKEQLPIKLITLIAGQLNHCLGTIAKEYGKKVRGEMFHFDSVTIILDNDSCNQVSLEQILQCSNSEYLGESDLKLCQNNILVERIVVTPQLLKLDPKFIVSDSKDMKVNFQVDNKYHFKQKNEILLDDEVEFQVKAASINFKDLMILEGKVDQKIIPLGNNPPIGQDSSGIVTRIGSKVTKFKVGDEVYGISAGFASSTVTFEDMIVLKPKELSFVEAASLPLSMGTAYTVLFKKANIEYSESILIHSATGGVGLGMLNLLKFKKHTGNIFVTVGSEEKKSYLEKHYGGSFITAILEYDNFTETIMELTKGKGVNYVINTLDYTRMQDNFKCLSKNGVVIDLSVDQFSQTRDIDMGSLNYDKGYLTYQYSQNQISIPNKIKKMVGEGLELPPITVFPSHQILQAFDHFRSRKHIGKVVIDYENVQTDVIDPMILQPHKPVERSHYNLEGIGETLLISGQTGIAVESLGYIMRHSNQLRDIIVITYSSAKFEIQLLVNEIRKNYSHITLHFVQCDIGDYDQLKSSILDLYQRIPTIKPVSSVIHFANAYLAIAADDIDMERHHTAMSGKATGAFNLHNLFEELDWKLNHFHMLSSFAQYVTVDGLGYSIGNAFLDSLARHRRDRGLEATSIAWGSIGQAGKAAVEKGIGMVLLSYGMTMMPLSVVNGFFRSAFAKTTTPITNLMCADLQINLVVSELPYLEHLYSHFLNISNNNSSLLDASAGSIDNKILDFISETLSIEKHLLNGDTKLKDYGVDSMTAIQIKGQIDVEFNKPHINQSQISNGTINNLIENIDRLPKRKKKVSEWVGKFALDGVEWVKREEKWIG</sequence>
<dbReference type="SUPFAM" id="SSF51735">
    <property type="entry name" value="NAD(P)-binding Rossmann-fold domains"/>
    <property type="match status" value="2"/>
</dbReference>
<dbReference type="SUPFAM" id="SSF53901">
    <property type="entry name" value="Thiolase-like"/>
    <property type="match status" value="1"/>
</dbReference>
<dbReference type="Pfam" id="PF13602">
    <property type="entry name" value="ADH_zinc_N_2"/>
    <property type="match status" value="1"/>
</dbReference>
<feature type="region of interest" description="C-terminal hotdog fold" evidence="5">
    <location>
        <begin position="1055"/>
        <end position="1207"/>
    </location>
</feature>
<dbReference type="Gene3D" id="3.90.180.10">
    <property type="entry name" value="Medium-chain alcohol dehydrogenases, catalytic domain"/>
    <property type="match status" value="1"/>
</dbReference>
<dbReference type="InterPro" id="IPR032821">
    <property type="entry name" value="PKS_assoc"/>
</dbReference>
<dbReference type="Proteomes" id="UP000007797">
    <property type="component" value="Unassembled WGS sequence"/>
</dbReference>
<dbReference type="PROSITE" id="PS52004">
    <property type="entry name" value="KS3_2"/>
    <property type="match status" value="1"/>
</dbReference>
<dbReference type="InterPro" id="IPR057326">
    <property type="entry name" value="KR_dom"/>
</dbReference>
<gene>
    <name evidence="9" type="primary">pks25</name>
    <name evidence="9" type="ORF">DFA_07702</name>
</gene>
<dbReference type="STRING" id="1054147.F4Q2U8"/>
<feature type="active site" description="Proton acceptor; for dehydratase activity" evidence="5">
    <location>
        <position position="949"/>
    </location>
</feature>
<evidence type="ECO:0000256" key="3">
    <source>
        <dbReference type="ARBA" id="ARBA00022553"/>
    </source>
</evidence>
<dbReference type="InterPro" id="IPR020843">
    <property type="entry name" value="ER"/>
</dbReference>
<dbReference type="Pfam" id="PF00109">
    <property type="entry name" value="ketoacyl-synt"/>
    <property type="match status" value="1"/>
</dbReference>
<dbReference type="Pfam" id="PF08659">
    <property type="entry name" value="KR"/>
    <property type="match status" value="1"/>
</dbReference>
<organism evidence="9 10">
    <name type="scientific">Cavenderia fasciculata</name>
    <name type="common">Slime mold</name>
    <name type="synonym">Dictyostelium fasciculatum</name>
    <dbReference type="NCBI Taxonomy" id="261658"/>
    <lineage>
        <taxon>Eukaryota</taxon>
        <taxon>Amoebozoa</taxon>
        <taxon>Evosea</taxon>
        <taxon>Eumycetozoa</taxon>
        <taxon>Dictyostelia</taxon>
        <taxon>Acytosteliales</taxon>
        <taxon>Cavenderiaceae</taxon>
        <taxon>Cavenderia</taxon>
    </lineage>
</organism>
<dbReference type="RefSeq" id="XP_004355198.1">
    <property type="nucleotide sequence ID" value="XM_004355146.1"/>
</dbReference>
<dbReference type="InterPro" id="IPR016039">
    <property type="entry name" value="Thiolase-like"/>
</dbReference>
<dbReference type="Gene3D" id="3.40.47.10">
    <property type="match status" value="1"/>
</dbReference>
<evidence type="ECO:0000313" key="10">
    <source>
        <dbReference type="Proteomes" id="UP000007797"/>
    </source>
</evidence>